<organism evidence="4 5">
    <name type="scientific">Planosporangium flavigriseum</name>
    <dbReference type="NCBI Taxonomy" id="373681"/>
    <lineage>
        <taxon>Bacteria</taxon>
        <taxon>Bacillati</taxon>
        <taxon>Actinomycetota</taxon>
        <taxon>Actinomycetes</taxon>
        <taxon>Micromonosporales</taxon>
        <taxon>Micromonosporaceae</taxon>
        <taxon>Planosporangium</taxon>
    </lineage>
</organism>
<evidence type="ECO:0000313" key="4">
    <source>
        <dbReference type="EMBL" id="GIG74209.1"/>
    </source>
</evidence>
<dbReference type="Gene3D" id="3.40.50.2300">
    <property type="match status" value="1"/>
</dbReference>
<dbReference type="Proteomes" id="UP000653674">
    <property type="component" value="Unassembled WGS sequence"/>
</dbReference>
<sequence length="124" mass="13651">MTVAMKILIADDSRVMRQIVTRTLRQAGYDGHELVEAADGQEAFDKVMNEGPDLVLSDWNMPEMTGIEVLRMLRANGVEVPFGFVTSEGTEEMRNTAESAGALFLVTKPFTADAFRDVLDPILG</sequence>
<keyword evidence="1 2" id="KW-0597">Phosphoprotein</keyword>
<feature type="domain" description="Response regulatory" evidence="3">
    <location>
        <begin position="6"/>
        <end position="123"/>
    </location>
</feature>
<evidence type="ECO:0000259" key="3">
    <source>
        <dbReference type="PROSITE" id="PS50110"/>
    </source>
</evidence>
<protein>
    <submittedName>
        <fullName evidence="4">Response regulator</fullName>
    </submittedName>
</protein>
<feature type="modified residue" description="4-aspartylphosphate" evidence="2">
    <location>
        <position position="58"/>
    </location>
</feature>
<dbReference type="PROSITE" id="PS50110">
    <property type="entry name" value="RESPONSE_REGULATORY"/>
    <property type="match status" value="1"/>
</dbReference>
<dbReference type="SUPFAM" id="SSF52172">
    <property type="entry name" value="CheY-like"/>
    <property type="match status" value="1"/>
</dbReference>
<reference evidence="4" key="1">
    <citation type="submission" date="2021-01" db="EMBL/GenBank/DDBJ databases">
        <title>Whole genome shotgun sequence of Planosporangium flavigriseum NBRC 105377.</title>
        <authorList>
            <person name="Komaki H."/>
            <person name="Tamura T."/>
        </authorList>
    </citation>
    <scope>NUCLEOTIDE SEQUENCE</scope>
    <source>
        <strain evidence="4">NBRC 105377</strain>
    </source>
</reference>
<proteinExistence type="predicted"/>
<dbReference type="InterPro" id="IPR001789">
    <property type="entry name" value="Sig_transdc_resp-reg_receiver"/>
</dbReference>
<dbReference type="Pfam" id="PF00072">
    <property type="entry name" value="Response_reg"/>
    <property type="match status" value="1"/>
</dbReference>
<dbReference type="AlphaFoldDB" id="A0A8J3PMD8"/>
<dbReference type="PANTHER" id="PTHR44591:SF3">
    <property type="entry name" value="RESPONSE REGULATORY DOMAIN-CONTAINING PROTEIN"/>
    <property type="match status" value="1"/>
</dbReference>
<gene>
    <name evidence="4" type="primary">cheY-3</name>
    <name evidence="4" type="ORF">Pfl04_26130</name>
</gene>
<dbReference type="EMBL" id="BONU01000015">
    <property type="protein sequence ID" value="GIG74209.1"/>
    <property type="molecule type" value="Genomic_DNA"/>
</dbReference>
<evidence type="ECO:0000256" key="1">
    <source>
        <dbReference type="ARBA" id="ARBA00022553"/>
    </source>
</evidence>
<evidence type="ECO:0000313" key="5">
    <source>
        <dbReference type="Proteomes" id="UP000653674"/>
    </source>
</evidence>
<name>A0A8J3PMD8_9ACTN</name>
<dbReference type="InterPro" id="IPR050595">
    <property type="entry name" value="Bact_response_regulator"/>
</dbReference>
<comment type="caution">
    <text evidence="4">The sequence shown here is derived from an EMBL/GenBank/DDBJ whole genome shotgun (WGS) entry which is preliminary data.</text>
</comment>
<dbReference type="PANTHER" id="PTHR44591">
    <property type="entry name" value="STRESS RESPONSE REGULATOR PROTEIN 1"/>
    <property type="match status" value="1"/>
</dbReference>
<keyword evidence="5" id="KW-1185">Reference proteome</keyword>
<evidence type="ECO:0000256" key="2">
    <source>
        <dbReference type="PROSITE-ProRule" id="PRU00169"/>
    </source>
</evidence>
<dbReference type="RefSeq" id="WP_239075490.1">
    <property type="nucleotide sequence ID" value="NZ_BAAAQJ010000004.1"/>
</dbReference>
<dbReference type="InterPro" id="IPR011006">
    <property type="entry name" value="CheY-like_superfamily"/>
</dbReference>
<dbReference type="SMART" id="SM00448">
    <property type="entry name" value="REC"/>
    <property type="match status" value="1"/>
</dbReference>
<dbReference type="GO" id="GO:0000160">
    <property type="term" value="P:phosphorelay signal transduction system"/>
    <property type="evidence" value="ECO:0007669"/>
    <property type="project" value="InterPro"/>
</dbReference>
<accession>A0A8J3PMD8</accession>